<evidence type="ECO:0000256" key="6">
    <source>
        <dbReference type="PROSITE-ProRule" id="PRU00221"/>
    </source>
</evidence>
<dbReference type="InterPro" id="IPR019775">
    <property type="entry name" value="WD40_repeat_CS"/>
</dbReference>
<dbReference type="PROSITE" id="PS50082">
    <property type="entry name" value="WD_REPEATS_2"/>
    <property type="match status" value="1"/>
</dbReference>
<keyword evidence="5" id="KW-0804">Transcription</keyword>
<dbReference type="InterPro" id="IPR015943">
    <property type="entry name" value="WD40/YVTN_repeat-like_dom_sf"/>
</dbReference>
<dbReference type="Gene3D" id="2.130.10.10">
    <property type="entry name" value="YVTN repeat-like/Quinoprotein amine dehydrogenase"/>
    <property type="match status" value="1"/>
</dbReference>
<evidence type="ECO:0000313" key="9">
    <source>
        <dbReference type="Proteomes" id="UP001165082"/>
    </source>
</evidence>
<dbReference type="PROSITE" id="PS00678">
    <property type="entry name" value="WD_REPEATS_1"/>
    <property type="match status" value="1"/>
</dbReference>
<evidence type="ECO:0000256" key="7">
    <source>
        <dbReference type="SAM" id="MobiDB-lite"/>
    </source>
</evidence>
<evidence type="ECO:0000256" key="1">
    <source>
        <dbReference type="ARBA" id="ARBA00008075"/>
    </source>
</evidence>
<evidence type="ECO:0000256" key="2">
    <source>
        <dbReference type="ARBA" id="ARBA00022574"/>
    </source>
</evidence>
<evidence type="ECO:0000313" key="8">
    <source>
        <dbReference type="EMBL" id="GMH61372.1"/>
    </source>
</evidence>
<keyword evidence="2 6" id="KW-0853">WD repeat</keyword>
<evidence type="ECO:0000256" key="4">
    <source>
        <dbReference type="ARBA" id="ARBA00023015"/>
    </source>
</evidence>
<dbReference type="Pfam" id="PF00400">
    <property type="entry name" value="WD40"/>
    <property type="match status" value="2"/>
</dbReference>
<gene>
    <name evidence="8" type="ORF">TrRE_jg8473</name>
</gene>
<dbReference type="InterPro" id="IPR051243">
    <property type="entry name" value="PcG_WD-repeat"/>
</dbReference>
<dbReference type="PANTHER" id="PTHR10253">
    <property type="entry name" value="POLYCOMB PROTEIN"/>
    <property type="match status" value="1"/>
</dbReference>
<dbReference type="InterPro" id="IPR036322">
    <property type="entry name" value="WD40_repeat_dom_sf"/>
</dbReference>
<sequence>MSTFPQLALPFHPPQTPDGTPSISPIYESTESHRKPIYSCAWSHSVISRPSDDGVSGGTLKIRHFATCASSYAHVYQVTSLLPPPTPGAPQAPEGGYSISLLQCYKDPTPVEDFYCVAWGGRTGGFPFDKGGSGGSGGEGGGGGGGHAEMLALAGKGRKISLVNPVTGTIVATLMGHGDEINEIMFVPIGSTDFGKAEDGLEGISSDEYLLLSASKDESIRLWNVRTGTCIITFAGDRGHRDDVLSIDIHPLGHTLLTSG</sequence>
<name>A0A9W7A1U2_9STRA</name>
<feature type="non-terminal residue" evidence="8">
    <location>
        <position position="260"/>
    </location>
</feature>
<organism evidence="8 9">
    <name type="scientific">Triparma retinervis</name>
    <dbReference type="NCBI Taxonomy" id="2557542"/>
    <lineage>
        <taxon>Eukaryota</taxon>
        <taxon>Sar</taxon>
        <taxon>Stramenopiles</taxon>
        <taxon>Ochrophyta</taxon>
        <taxon>Bolidophyceae</taxon>
        <taxon>Parmales</taxon>
        <taxon>Triparmaceae</taxon>
        <taxon>Triparma</taxon>
    </lineage>
</organism>
<accession>A0A9W7A1U2</accession>
<keyword evidence="3" id="KW-0677">Repeat</keyword>
<dbReference type="AlphaFoldDB" id="A0A9W7A1U2"/>
<dbReference type="SUPFAM" id="SSF50978">
    <property type="entry name" value="WD40 repeat-like"/>
    <property type="match status" value="1"/>
</dbReference>
<comment type="caution">
    <text evidence="8">The sequence shown here is derived from an EMBL/GenBank/DDBJ whole genome shotgun (WGS) entry which is preliminary data.</text>
</comment>
<feature type="repeat" description="WD" evidence="6">
    <location>
        <begin position="205"/>
        <end position="233"/>
    </location>
</feature>
<reference evidence="8" key="1">
    <citation type="submission" date="2022-07" db="EMBL/GenBank/DDBJ databases">
        <title>Genome analysis of Parmales, a sister group of diatoms, reveals the evolutionary specialization of diatoms from phago-mixotrophs to photoautotrophs.</title>
        <authorList>
            <person name="Ban H."/>
            <person name="Sato S."/>
            <person name="Yoshikawa S."/>
            <person name="Kazumasa Y."/>
            <person name="Nakamura Y."/>
            <person name="Ichinomiya M."/>
            <person name="Saitoh K."/>
            <person name="Sato N."/>
            <person name="Blanc-Mathieu R."/>
            <person name="Endo H."/>
            <person name="Kuwata A."/>
            <person name="Ogata H."/>
        </authorList>
    </citation>
    <scope>NUCLEOTIDE SEQUENCE</scope>
</reference>
<protein>
    <submittedName>
        <fullName evidence="8">Uncharacterized protein</fullName>
    </submittedName>
</protein>
<comment type="similarity">
    <text evidence="1">Belongs to the WD repeat ESC family.</text>
</comment>
<keyword evidence="9" id="KW-1185">Reference proteome</keyword>
<dbReference type="EMBL" id="BRXZ01002406">
    <property type="protein sequence ID" value="GMH61372.1"/>
    <property type="molecule type" value="Genomic_DNA"/>
</dbReference>
<dbReference type="OrthoDB" id="7318948at2759"/>
<dbReference type="SMART" id="SM00320">
    <property type="entry name" value="WD40"/>
    <property type="match status" value="3"/>
</dbReference>
<evidence type="ECO:0000256" key="3">
    <source>
        <dbReference type="ARBA" id="ARBA00022737"/>
    </source>
</evidence>
<keyword evidence="4" id="KW-0805">Transcription regulation</keyword>
<dbReference type="Proteomes" id="UP001165082">
    <property type="component" value="Unassembled WGS sequence"/>
</dbReference>
<dbReference type="InterPro" id="IPR001680">
    <property type="entry name" value="WD40_rpt"/>
</dbReference>
<evidence type="ECO:0000256" key="5">
    <source>
        <dbReference type="ARBA" id="ARBA00023163"/>
    </source>
</evidence>
<proteinExistence type="inferred from homology"/>
<feature type="region of interest" description="Disordered" evidence="7">
    <location>
        <begin position="1"/>
        <end position="21"/>
    </location>
</feature>